<feature type="region of interest" description="Disordered" evidence="9">
    <location>
        <begin position="375"/>
        <end position="400"/>
    </location>
</feature>
<evidence type="ECO:0000256" key="8">
    <source>
        <dbReference type="RuleBase" id="RU371113"/>
    </source>
</evidence>
<evidence type="ECO:0000256" key="9">
    <source>
        <dbReference type="SAM" id="MobiDB-lite"/>
    </source>
</evidence>
<keyword evidence="5" id="KW-0342">GTP-binding</keyword>
<gene>
    <name evidence="8" type="primary">rtcB</name>
    <name evidence="10" type="ORF">I0C86_28570</name>
</gene>
<evidence type="ECO:0000256" key="6">
    <source>
        <dbReference type="ARBA" id="ARBA00023211"/>
    </source>
</evidence>
<dbReference type="NCBIfam" id="TIGR03073">
    <property type="entry name" value="release_rtcB"/>
    <property type="match status" value="1"/>
</dbReference>
<evidence type="ECO:0000256" key="7">
    <source>
        <dbReference type="ARBA" id="ARBA00047746"/>
    </source>
</evidence>
<evidence type="ECO:0000256" key="4">
    <source>
        <dbReference type="ARBA" id="ARBA00022800"/>
    </source>
</evidence>
<keyword evidence="3" id="KW-0547">Nucleotide-binding</keyword>
<keyword evidence="2 8" id="KW-0479">Metal-binding</keyword>
<comment type="catalytic activity">
    <reaction evidence="7">
        <text>a 3'-end 3'-phospho-ribonucleotide-RNA + a 5'-end dephospho-ribonucleoside-RNA + GTP = a ribonucleotidyl-ribonucleotide-RNA + GMP + diphosphate</text>
        <dbReference type="Rhea" id="RHEA:68076"/>
        <dbReference type="Rhea" id="RHEA-COMP:10463"/>
        <dbReference type="Rhea" id="RHEA-COMP:13936"/>
        <dbReference type="Rhea" id="RHEA-COMP:17355"/>
        <dbReference type="ChEBI" id="CHEBI:33019"/>
        <dbReference type="ChEBI" id="CHEBI:37565"/>
        <dbReference type="ChEBI" id="CHEBI:58115"/>
        <dbReference type="ChEBI" id="CHEBI:83062"/>
        <dbReference type="ChEBI" id="CHEBI:138284"/>
        <dbReference type="ChEBI" id="CHEBI:173118"/>
        <dbReference type="EC" id="6.5.1.8"/>
    </reaction>
</comment>
<dbReference type="Gene3D" id="3.90.1860.10">
    <property type="entry name" value="tRNA-splicing ligase RtcB"/>
    <property type="match status" value="2"/>
</dbReference>
<comment type="similarity">
    <text evidence="8">Belongs to the RtcB family.</text>
</comment>
<dbReference type="GO" id="GO:0016874">
    <property type="term" value="F:ligase activity"/>
    <property type="evidence" value="ECO:0007669"/>
    <property type="project" value="UniProtKB-KW"/>
</dbReference>
<dbReference type="PANTHER" id="PTHR11118:SF1">
    <property type="entry name" value="RNA-SPLICING LIGASE RTCB HOMOLOG"/>
    <property type="match status" value="1"/>
</dbReference>
<dbReference type="Pfam" id="PF01139">
    <property type="entry name" value="RtcB"/>
    <property type="match status" value="2"/>
</dbReference>
<keyword evidence="1 8" id="KW-0436">Ligase</keyword>
<comment type="subunit">
    <text evidence="8">Monomer.</text>
</comment>
<name>A0ABS0H340_9ACTN</name>
<evidence type="ECO:0000313" key="11">
    <source>
        <dbReference type="Proteomes" id="UP000638560"/>
    </source>
</evidence>
<keyword evidence="4" id="KW-0692">RNA repair</keyword>
<dbReference type="PANTHER" id="PTHR11118">
    <property type="entry name" value="RNA-SPLICING LIGASE RTCB HOMOLOG"/>
    <property type="match status" value="1"/>
</dbReference>
<evidence type="ECO:0000313" key="10">
    <source>
        <dbReference type="EMBL" id="MBF9132883.1"/>
    </source>
</evidence>
<dbReference type="InterPro" id="IPR017510">
    <property type="entry name" value="RtcB2"/>
</dbReference>
<evidence type="ECO:0000256" key="5">
    <source>
        <dbReference type="ARBA" id="ARBA00023134"/>
    </source>
</evidence>
<comment type="cofactor">
    <cofactor evidence="8">
        <name>Mn(2+)</name>
        <dbReference type="ChEBI" id="CHEBI:29035"/>
    </cofactor>
    <text evidence="8">Binds 2 manganese ions per subunit.</text>
</comment>
<comment type="caution">
    <text evidence="10">The sequence shown here is derived from an EMBL/GenBank/DDBJ whole genome shotgun (WGS) entry which is preliminary data.</text>
</comment>
<keyword evidence="6 8" id="KW-0464">Manganese</keyword>
<reference evidence="10 11" key="1">
    <citation type="submission" date="2020-11" db="EMBL/GenBank/DDBJ databases">
        <title>A novel isolate from a Black sea contaminated sediment with potential to produce alkanes: Plantactinospora alkalitolerans sp. nov.</title>
        <authorList>
            <person name="Carro L."/>
            <person name="Veyisoglu A."/>
            <person name="Guven K."/>
            <person name="Schumann P."/>
            <person name="Klenk H.-P."/>
            <person name="Sahin N."/>
        </authorList>
    </citation>
    <scope>NUCLEOTIDE SEQUENCE [LARGE SCALE GENOMIC DNA]</scope>
    <source>
        <strain evidence="10 11">S1510</strain>
    </source>
</reference>
<protein>
    <recommendedName>
        <fullName evidence="8">tRNA-splicing ligase RtcB</fullName>
        <ecNumber evidence="8">6.5.1.-</ecNumber>
    </recommendedName>
</protein>
<accession>A0ABS0H340</accession>
<dbReference type="RefSeq" id="WP_196204404.1">
    <property type="nucleotide sequence ID" value="NZ_JADPUN010000253.1"/>
</dbReference>
<evidence type="ECO:0000256" key="2">
    <source>
        <dbReference type="ARBA" id="ARBA00022723"/>
    </source>
</evidence>
<dbReference type="Proteomes" id="UP000638560">
    <property type="component" value="Unassembled WGS sequence"/>
</dbReference>
<proteinExistence type="inferred from homology"/>
<evidence type="ECO:0000256" key="1">
    <source>
        <dbReference type="ARBA" id="ARBA00022598"/>
    </source>
</evidence>
<dbReference type="InterPro" id="IPR001233">
    <property type="entry name" value="RtcB"/>
</dbReference>
<organism evidence="10 11">
    <name type="scientific">Plantactinospora alkalitolerans</name>
    <dbReference type="NCBI Taxonomy" id="2789879"/>
    <lineage>
        <taxon>Bacteria</taxon>
        <taxon>Bacillati</taxon>
        <taxon>Actinomycetota</taxon>
        <taxon>Actinomycetes</taxon>
        <taxon>Micromonosporales</taxon>
        <taxon>Micromonosporaceae</taxon>
        <taxon>Plantactinospora</taxon>
    </lineage>
</organism>
<dbReference type="EMBL" id="JADPUN010000253">
    <property type="protein sequence ID" value="MBF9132883.1"/>
    <property type="molecule type" value="Genomic_DNA"/>
</dbReference>
<dbReference type="InterPro" id="IPR036025">
    <property type="entry name" value="RtcB-like_sf"/>
</dbReference>
<dbReference type="SUPFAM" id="SSF103365">
    <property type="entry name" value="Hypothetical protein PH1602"/>
    <property type="match status" value="1"/>
</dbReference>
<evidence type="ECO:0000256" key="3">
    <source>
        <dbReference type="ARBA" id="ARBA00022741"/>
    </source>
</evidence>
<dbReference type="EC" id="6.5.1.-" evidence="8"/>
<dbReference type="NCBIfam" id="NF007153">
    <property type="entry name" value="PRK09588.1"/>
    <property type="match status" value="1"/>
</dbReference>
<feature type="compositionally biased region" description="Basic and acidic residues" evidence="9">
    <location>
        <begin position="389"/>
        <end position="400"/>
    </location>
</feature>
<keyword evidence="11" id="KW-1185">Reference proteome</keyword>
<sequence>MSQQESLPPPTRTTEPATVTVFASASSWIESDAVAQCHQVAALDGMTHVAGMPDLHPGKGAPIGAAMTSTVLYPLLVGSDIGCGIAVFPVDLKRVVPERLAGRFPDLDRPLDPERDADDPAWSVVDGGIPGGYVEGLGTVGRGNHFVELARIRDVLEPDHATRLGLPAGDVVLIVHSGSRGLGERILRAHTERHGAGPAPDPAAYLALHDEAVRWGSVNRRLLAARVLHALGAEPTEPIVDQSHNLVEIRDGMYLHRKGAAPGDGRDVLIAGTRGTCSYLVAAHAGPDANFSVAHGAGRKMSRADALVRGRAKHTVEELRRTPVGSIVVCGDRQLLFEEAPTAYKRIEQVIGDLVDHGLATPVATTVPLVTYKTLDRSRGDAGPQARRGRQDQRRTRGRP</sequence>